<organism evidence="2 3">
    <name type="scientific">Chenopodium quinoa</name>
    <name type="common">Quinoa</name>
    <dbReference type="NCBI Taxonomy" id="63459"/>
    <lineage>
        <taxon>Eukaryota</taxon>
        <taxon>Viridiplantae</taxon>
        <taxon>Streptophyta</taxon>
        <taxon>Embryophyta</taxon>
        <taxon>Tracheophyta</taxon>
        <taxon>Spermatophyta</taxon>
        <taxon>Magnoliopsida</taxon>
        <taxon>eudicotyledons</taxon>
        <taxon>Gunneridae</taxon>
        <taxon>Pentapetalae</taxon>
        <taxon>Caryophyllales</taxon>
        <taxon>Chenopodiaceae</taxon>
        <taxon>Chenopodioideae</taxon>
        <taxon>Atripliceae</taxon>
        <taxon>Chenopodium</taxon>
    </lineage>
</organism>
<dbReference type="Proteomes" id="UP000596660">
    <property type="component" value="Unplaced"/>
</dbReference>
<evidence type="ECO:0000256" key="1">
    <source>
        <dbReference type="SAM" id="SignalP"/>
    </source>
</evidence>
<proteinExistence type="predicted"/>
<reference evidence="2" key="1">
    <citation type="journal article" date="2017" name="Nature">
        <title>The genome of Chenopodium quinoa.</title>
        <authorList>
            <person name="Jarvis D.E."/>
            <person name="Ho Y.S."/>
            <person name="Lightfoot D.J."/>
            <person name="Schmoeckel S.M."/>
            <person name="Li B."/>
            <person name="Borm T.J.A."/>
            <person name="Ohyanagi H."/>
            <person name="Mineta K."/>
            <person name="Michell C.T."/>
            <person name="Saber N."/>
            <person name="Kharbatia N.M."/>
            <person name="Rupper R.R."/>
            <person name="Sharp A.R."/>
            <person name="Dally N."/>
            <person name="Boughton B.A."/>
            <person name="Woo Y.H."/>
            <person name="Gao G."/>
            <person name="Schijlen E.G.W.M."/>
            <person name="Guo X."/>
            <person name="Momin A.A."/>
            <person name="Negrao S."/>
            <person name="Al-Babili S."/>
            <person name="Gehring C."/>
            <person name="Roessner U."/>
            <person name="Jung C."/>
            <person name="Murphy K."/>
            <person name="Arold S.T."/>
            <person name="Gojobori T."/>
            <person name="van der Linden C.G."/>
            <person name="van Loo E.N."/>
            <person name="Jellen E.N."/>
            <person name="Maughan P.J."/>
            <person name="Tester M."/>
        </authorList>
    </citation>
    <scope>NUCLEOTIDE SEQUENCE [LARGE SCALE GENOMIC DNA]</scope>
    <source>
        <strain evidence="2">cv. PI 614886</strain>
    </source>
</reference>
<name>A0A803LPE3_CHEQI</name>
<evidence type="ECO:0000313" key="2">
    <source>
        <dbReference type="EnsemblPlants" id="AUR62016822-RA:cds"/>
    </source>
</evidence>
<feature type="chain" id="PRO_5031366971" evidence="1">
    <location>
        <begin position="23"/>
        <end position="361"/>
    </location>
</feature>
<dbReference type="EnsemblPlants" id="AUR62016822-RA">
    <property type="protein sequence ID" value="AUR62016822-RA:cds"/>
    <property type="gene ID" value="AUR62016822"/>
</dbReference>
<dbReference type="PANTHER" id="PTHR36388">
    <property type="entry name" value="OS02G0469000 PROTEIN"/>
    <property type="match status" value="1"/>
</dbReference>
<keyword evidence="1" id="KW-0732">Signal</keyword>
<reference evidence="2" key="2">
    <citation type="submission" date="2021-03" db="UniProtKB">
        <authorList>
            <consortium name="EnsemblPlants"/>
        </authorList>
    </citation>
    <scope>IDENTIFICATION</scope>
</reference>
<accession>A0A803LPE3</accession>
<feature type="signal peptide" evidence="1">
    <location>
        <begin position="1"/>
        <end position="22"/>
    </location>
</feature>
<dbReference type="Gramene" id="AUR62016822-RA">
    <property type="protein sequence ID" value="AUR62016822-RA:cds"/>
    <property type="gene ID" value="AUR62016822"/>
</dbReference>
<dbReference type="PANTHER" id="PTHR36388:SF1">
    <property type="entry name" value="OS02G0469000 PROTEIN"/>
    <property type="match status" value="1"/>
</dbReference>
<protein>
    <submittedName>
        <fullName evidence="2">Uncharacterized protein</fullName>
    </submittedName>
</protein>
<sequence length="361" mass="40365">MSIITFLILFLFLSPSSNLVEGTRPLGSSFRDEYVSLLVPQPIGTPGMPDGYTGKELDDCLPKHFRRNSAPSHYVNYHTMDETLCSNDKRTVWLFHSEYFPPIINLINRRLIFQPMAIVDDDMKEDSLRSVFLNSLISNVDEESLSLEDVAWADSCLNKDVDDSDTDWSSIKDALLEIISAQPEPPATSVVQSSMQLSADEIPQFRENLISMDFGAGSDEDEDLIDGDFGEIESIDLSEDDEDDFVTRNKRGRVRGKVLNVFRPNYSEDVKAENLDSDLNSSLTTFEVNTSLEDIFKVWDLGISDEQDEFGKQLNKALADVPSQIQSSSSDSAVVLNDPMQVSIDDVIAGIGDLSLKQYTE</sequence>
<dbReference type="AlphaFoldDB" id="A0A803LPE3"/>
<keyword evidence="3" id="KW-1185">Reference proteome</keyword>
<evidence type="ECO:0000313" key="3">
    <source>
        <dbReference type="Proteomes" id="UP000596660"/>
    </source>
</evidence>
<dbReference type="OMA" id="QEPMEDS"/>